<dbReference type="Proteomes" id="UP000028725">
    <property type="component" value="Unassembled WGS sequence"/>
</dbReference>
<feature type="domain" description="HTH tetR-type" evidence="5">
    <location>
        <begin position="9"/>
        <end position="69"/>
    </location>
</feature>
<evidence type="ECO:0000256" key="2">
    <source>
        <dbReference type="ARBA" id="ARBA00023125"/>
    </source>
</evidence>
<dbReference type="STRING" id="394096.DB31_6051"/>
<dbReference type="RefSeq" id="WP_044199474.1">
    <property type="nucleotide sequence ID" value="NZ_JMCB01000032.1"/>
</dbReference>
<proteinExistence type="predicted"/>
<dbReference type="PANTHER" id="PTHR47506">
    <property type="entry name" value="TRANSCRIPTIONAL REGULATORY PROTEIN"/>
    <property type="match status" value="1"/>
</dbReference>
<feature type="DNA-binding region" description="H-T-H motif" evidence="4">
    <location>
        <begin position="32"/>
        <end position="51"/>
    </location>
</feature>
<dbReference type="Pfam" id="PF00440">
    <property type="entry name" value="TetR_N"/>
    <property type="match status" value="1"/>
</dbReference>
<sequence length="201" mass="21993">MRYGPEQKPSTRARILAAADALFRKQGFAGASVERVMRAAGLTVGGFYAHFTSKEELQREALRSFLQQSKERWVAGLEELHGPEWLSHFVRRYLTRQRRDDPQGGCMMPSVLSDLTRAAPELQGTLAEGLDALVREAQAHLTDEQGVTARQKALASVALCFGALTLARATSSQPLSDEVLQAARALLLAKGEEPSPTPPPR</sequence>
<dbReference type="InterPro" id="IPR023772">
    <property type="entry name" value="DNA-bd_HTH_TetR-type_CS"/>
</dbReference>
<dbReference type="InterPro" id="IPR036271">
    <property type="entry name" value="Tet_transcr_reg_TetR-rel_C_sf"/>
</dbReference>
<evidence type="ECO:0000256" key="3">
    <source>
        <dbReference type="ARBA" id="ARBA00023163"/>
    </source>
</evidence>
<dbReference type="EMBL" id="JMCB01000032">
    <property type="protein sequence ID" value="KFE59778.1"/>
    <property type="molecule type" value="Genomic_DNA"/>
</dbReference>
<dbReference type="InterPro" id="IPR001647">
    <property type="entry name" value="HTH_TetR"/>
</dbReference>
<dbReference type="PRINTS" id="PR00455">
    <property type="entry name" value="HTHTETR"/>
</dbReference>
<dbReference type="PROSITE" id="PS01081">
    <property type="entry name" value="HTH_TETR_1"/>
    <property type="match status" value="1"/>
</dbReference>
<dbReference type="AlphaFoldDB" id="A0A085VWG5"/>
<dbReference type="PROSITE" id="PS50977">
    <property type="entry name" value="HTH_TETR_2"/>
    <property type="match status" value="1"/>
</dbReference>
<keyword evidence="2 4" id="KW-0238">DNA-binding</keyword>
<dbReference type="OrthoDB" id="9798857at2"/>
<accession>A0A085VWG5</accession>
<dbReference type="Gene3D" id="1.10.357.10">
    <property type="entry name" value="Tetracycline Repressor, domain 2"/>
    <property type="match status" value="1"/>
</dbReference>
<dbReference type="SUPFAM" id="SSF48498">
    <property type="entry name" value="Tetracyclin repressor-like, C-terminal domain"/>
    <property type="match status" value="1"/>
</dbReference>
<dbReference type="SUPFAM" id="SSF46689">
    <property type="entry name" value="Homeodomain-like"/>
    <property type="match status" value="1"/>
</dbReference>
<evidence type="ECO:0000259" key="5">
    <source>
        <dbReference type="PROSITE" id="PS50977"/>
    </source>
</evidence>
<dbReference type="InterPro" id="IPR009057">
    <property type="entry name" value="Homeodomain-like_sf"/>
</dbReference>
<protein>
    <submittedName>
        <fullName evidence="6">Transcriptional regulator, TetR family protein</fullName>
    </submittedName>
</protein>
<comment type="caution">
    <text evidence="6">The sequence shown here is derived from an EMBL/GenBank/DDBJ whole genome shotgun (WGS) entry which is preliminary data.</text>
</comment>
<evidence type="ECO:0000313" key="6">
    <source>
        <dbReference type="EMBL" id="KFE59778.1"/>
    </source>
</evidence>
<name>A0A085VWG5_9BACT</name>
<gene>
    <name evidence="6" type="ORF">DB31_6051</name>
</gene>
<organism evidence="6 7">
    <name type="scientific">Hyalangium minutum</name>
    <dbReference type="NCBI Taxonomy" id="394096"/>
    <lineage>
        <taxon>Bacteria</taxon>
        <taxon>Pseudomonadati</taxon>
        <taxon>Myxococcota</taxon>
        <taxon>Myxococcia</taxon>
        <taxon>Myxococcales</taxon>
        <taxon>Cystobacterineae</taxon>
        <taxon>Archangiaceae</taxon>
        <taxon>Hyalangium</taxon>
    </lineage>
</organism>
<evidence type="ECO:0000256" key="4">
    <source>
        <dbReference type="PROSITE-ProRule" id="PRU00335"/>
    </source>
</evidence>
<dbReference type="PANTHER" id="PTHR47506:SF7">
    <property type="entry name" value="TRANSCRIPTIONAL REGULATORY PROTEIN"/>
    <property type="match status" value="1"/>
</dbReference>
<dbReference type="Gene3D" id="1.10.10.60">
    <property type="entry name" value="Homeodomain-like"/>
    <property type="match status" value="1"/>
</dbReference>
<evidence type="ECO:0000313" key="7">
    <source>
        <dbReference type="Proteomes" id="UP000028725"/>
    </source>
</evidence>
<keyword evidence="3" id="KW-0804">Transcription</keyword>
<reference evidence="6 7" key="1">
    <citation type="submission" date="2014-04" db="EMBL/GenBank/DDBJ databases">
        <title>Genome assembly of Hyalangium minutum DSM 14724.</title>
        <authorList>
            <person name="Sharma G."/>
            <person name="Subramanian S."/>
        </authorList>
    </citation>
    <scope>NUCLEOTIDE SEQUENCE [LARGE SCALE GENOMIC DNA]</scope>
    <source>
        <strain evidence="6 7">DSM 14724</strain>
    </source>
</reference>
<keyword evidence="1" id="KW-0805">Transcription regulation</keyword>
<dbReference type="GO" id="GO:0003677">
    <property type="term" value="F:DNA binding"/>
    <property type="evidence" value="ECO:0007669"/>
    <property type="project" value="UniProtKB-UniRule"/>
</dbReference>
<keyword evidence="7" id="KW-1185">Reference proteome</keyword>
<evidence type="ECO:0000256" key="1">
    <source>
        <dbReference type="ARBA" id="ARBA00023015"/>
    </source>
</evidence>